<evidence type="ECO:0000313" key="2">
    <source>
        <dbReference type="WBParaSite" id="MhA1_Contig354.frz3.gene71"/>
    </source>
</evidence>
<sequence length="90" mass="9534">MSAAPTSMALASTGHQEVWHPGVALVINMENALLHEGGLGVFFRCAEAAGGGRNALSKNMLLVEEYGLGGRICSWCGLGGRKCSWTLPWM</sequence>
<dbReference type="AlphaFoldDB" id="A0A1I8BNT4"/>
<name>A0A1I8BNT4_MELHA</name>
<reference evidence="2" key="1">
    <citation type="submission" date="2016-11" db="UniProtKB">
        <authorList>
            <consortium name="WormBaseParasite"/>
        </authorList>
    </citation>
    <scope>IDENTIFICATION</scope>
</reference>
<dbReference type="Proteomes" id="UP000095281">
    <property type="component" value="Unplaced"/>
</dbReference>
<dbReference type="WBParaSite" id="MhA1_Contig354.frz3.gene71">
    <property type="protein sequence ID" value="MhA1_Contig354.frz3.gene71"/>
    <property type="gene ID" value="MhA1_Contig354.frz3.gene71"/>
</dbReference>
<accession>A0A1I8BNT4</accession>
<protein>
    <submittedName>
        <fullName evidence="2">Uncharacterized protein</fullName>
    </submittedName>
</protein>
<keyword evidence="1" id="KW-1185">Reference proteome</keyword>
<proteinExistence type="predicted"/>
<evidence type="ECO:0000313" key="1">
    <source>
        <dbReference type="Proteomes" id="UP000095281"/>
    </source>
</evidence>
<organism evidence="1 2">
    <name type="scientific">Meloidogyne hapla</name>
    <name type="common">Root-knot nematode worm</name>
    <dbReference type="NCBI Taxonomy" id="6305"/>
    <lineage>
        <taxon>Eukaryota</taxon>
        <taxon>Metazoa</taxon>
        <taxon>Ecdysozoa</taxon>
        <taxon>Nematoda</taxon>
        <taxon>Chromadorea</taxon>
        <taxon>Rhabditida</taxon>
        <taxon>Tylenchina</taxon>
        <taxon>Tylenchomorpha</taxon>
        <taxon>Tylenchoidea</taxon>
        <taxon>Meloidogynidae</taxon>
        <taxon>Meloidogyninae</taxon>
        <taxon>Meloidogyne</taxon>
    </lineage>
</organism>